<keyword evidence="1" id="KW-0472">Membrane</keyword>
<keyword evidence="1" id="KW-0812">Transmembrane</keyword>
<name>A0A2T2WD09_9FIRM</name>
<keyword evidence="1" id="KW-1133">Transmembrane helix</keyword>
<proteinExistence type="predicted"/>
<comment type="caution">
    <text evidence="2">The sequence shown here is derived from an EMBL/GenBank/DDBJ whole genome shotgun (WGS) entry which is preliminary data.</text>
</comment>
<evidence type="ECO:0000313" key="3">
    <source>
        <dbReference type="Proteomes" id="UP000241848"/>
    </source>
</evidence>
<sequence>MLVTTDFLRIPATIALVAGLVILWRPQLLNYVVAIYLITTGLLGLIH</sequence>
<accession>A0A2T2WD09</accession>
<dbReference type="EMBL" id="PXYV01000086">
    <property type="protein sequence ID" value="PSR20110.1"/>
    <property type="molecule type" value="Genomic_DNA"/>
</dbReference>
<dbReference type="Proteomes" id="UP000241848">
    <property type="component" value="Unassembled WGS sequence"/>
</dbReference>
<evidence type="ECO:0000313" key="2">
    <source>
        <dbReference type="EMBL" id="PSR20110.1"/>
    </source>
</evidence>
<dbReference type="InterPro" id="IPR021446">
    <property type="entry name" value="DUF3096"/>
</dbReference>
<dbReference type="AlphaFoldDB" id="A0A2T2WD09"/>
<feature type="transmembrane region" description="Helical" evidence="1">
    <location>
        <begin position="30"/>
        <end position="46"/>
    </location>
</feature>
<reference evidence="2 3" key="1">
    <citation type="journal article" date="2014" name="BMC Genomics">
        <title>Comparison of environmental and isolate Sulfobacillus genomes reveals diverse carbon, sulfur, nitrogen, and hydrogen metabolisms.</title>
        <authorList>
            <person name="Justice N.B."/>
            <person name="Norman A."/>
            <person name="Brown C.T."/>
            <person name="Singh A."/>
            <person name="Thomas B.C."/>
            <person name="Banfield J.F."/>
        </authorList>
    </citation>
    <scope>NUCLEOTIDE SEQUENCE [LARGE SCALE GENOMIC DNA]</scope>
    <source>
        <strain evidence="2">AMDSBA3</strain>
    </source>
</reference>
<dbReference type="Pfam" id="PF11295">
    <property type="entry name" value="DUF3096"/>
    <property type="match status" value="1"/>
</dbReference>
<gene>
    <name evidence="2" type="ORF">C7B45_16535</name>
</gene>
<feature type="transmembrane region" description="Helical" evidence="1">
    <location>
        <begin position="7"/>
        <end position="24"/>
    </location>
</feature>
<protein>
    <submittedName>
        <fullName evidence="2">DUF3096 domain-containing protein</fullName>
    </submittedName>
</protein>
<evidence type="ECO:0000256" key="1">
    <source>
        <dbReference type="SAM" id="Phobius"/>
    </source>
</evidence>
<organism evidence="2 3">
    <name type="scientific">Sulfobacillus acidophilus</name>
    <dbReference type="NCBI Taxonomy" id="53633"/>
    <lineage>
        <taxon>Bacteria</taxon>
        <taxon>Bacillati</taxon>
        <taxon>Bacillota</taxon>
        <taxon>Clostridia</taxon>
        <taxon>Eubacteriales</taxon>
        <taxon>Clostridiales Family XVII. Incertae Sedis</taxon>
        <taxon>Sulfobacillus</taxon>
    </lineage>
</organism>